<reference evidence="2" key="1">
    <citation type="submission" date="2019-10" db="EMBL/GenBank/DDBJ databases">
        <title>Draft genome sequece of Microseira wollei NIES-4236.</title>
        <authorList>
            <person name="Yamaguchi H."/>
            <person name="Suzuki S."/>
            <person name="Kawachi M."/>
        </authorList>
    </citation>
    <scope>NUCLEOTIDE SEQUENCE</scope>
    <source>
        <strain evidence="2">NIES-4236</strain>
    </source>
</reference>
<dbReference type="AlphaFoldDB" id="A0AAV3XAP9"/>
<dbReference type="EMBL" id="BLAY01000061">
    <property type="protein sequence ID" value="GET39243.1"/>
    <property type="molecule type" value="Genomic_DNA"/>
</dbReference>
<evidence type="ECO:0000313" key="2">
    <source>
        <dbReference type="EMBL" id="GET39243.1"/>
    </source>
</evidence>
<dbReference type="InterPro" id="IPR009078">
    <property type="entry name" value="Ferritin-like_SF"/>
</dbReference>
<dbReference type="Pfam" id="PF13628">
    <property type="entry name" value="DUF4142"/>
    <property type="match status" value="1"/>
</dbReference>
<dbReference type="InterPro" id="IPR012347">
    <property type="entry name" value="Ferritin-like"/>
</dbReference>
<dbReference type="PANTHER" id="PTHR38593:SF1">
    <property type="entry name" value="BLR2558 PROTEIN"/>
    <property type="match status" value="1"/>
</dbReference>
<dbReference type="SUPFAM" id="SSF47240">
    <property type="entry name" value="Ferritin-like"/>
    <property type="match status" value="1"/>
</dbReference>
<organism evidence="2 3">
    <name type="scientific">Microseira wollei NIES-4236</name>
    <dbReference type="NCBI Taxonomy" id="2530354"/>
    <lineage>
        <taxon>Bacteria</taxon>
        <taxon>Bacillati</taxon>
        <taxon>Cyanobacteriota</taxon>
        <taxon>Cyanophyceae</taxon>
        <taxon>Oscillatoriophycideae</taxon>
        <taxon>Aerosakkonematales</taxon>
        <taxon>Aerosakkonemataceae</taxon>
        <taxon>Microseira</taxon>
    </lineage>
</organism>
<sequence length="205" mass="22634">MFKSLTVTGAIIAVGLVGTLDYSAIAQTGEPARSESSSRQSQMSAIDRQFIIDATQGGMAEVRLAQLALQRSRNEQVREFAQRMIEEHTRANQELMRRATQKGVTPPATPGPKYEAAMRQLMQLSGESFDRAYMSEGGLNGHLESAAVYQRQAMLGQDPDLRAFAARILPRVQDHLQMAGRMTGNTFAFSDDNNLRAIPDVQMNQ</sequence>
<dbReference type="Proteomes" id="UP001050975">
    <property type="component" value="Unassembled WGS sequence"/>
</dbReference>
<evidence type="ECO:0000259" key="1">
    <source>
        <dbReference type="Pfam" id="PF13628"/>
    </source>
</evidence>
<dbReference type="InterPro" id="IPR025419">
    <property type="entry name" value="DUF4142"/>
</dbReference>
<name>A0AAV3XAP9_9CYAN</name>
<keyword evidence="3" id="KW-1185">Reference proteome</keyword>
<evidence type="ECO:0000313" key="3">
    <source>
        <dbReference type="Proteomes" id="UP001050975"/>
    </source>
</evidence>
<dbReference type="Gene3D" id="1.20.1260.10">
    <property type="match status" value="1"/>
</dbReference>
<dbReference type="RefSeq" id="WP_226584405.1">
    <property type="nucleotide sequence ID" value="NZ_BLAY01000061.1"/>
</dbReference>
<protein>
    <submittedName>
        <fullName evidence="2">Outer membrane protein</fullName>
    </submittedName>
</protein>
<comment type="caution">
    <text evidence="2">The sequence shown here is derived from an EMBL/GenBank/DDBJ whole genome shotgun (WGS) entry which is preliminary data.</text>
</comment>
<dbReference type="PANTHER" id="PTHR38593">
    <property type="entry name" value="BLR2558 PROTEIN"/>
    <property type="match status" value="1"/>
</dbReference>
<proteinExistence type="predicted"/>
<accession>A0AAV3XAP9</accession>
<dbReference type="CDD" id="cd00657">
    <property type="entry name" value="Ferritin_like"/>
    <property type="match status" value="1"/>
</dbReference>
<feature type="domain" description="DUF4142" evidence="1">
    <location>
        <begin position="47"/>
        <end position="181"/>
    </location>
</feature>
<gene>
    <name evidence="2" type="ORF">MiSe_40070</name>
</gene>